<keyword evidence="1" id="KW-0805">Transcription regulation</keyword>
<dbReference type="EMBL" id="QPIW01000001">
    <property type="protein sequence ID" value="RDB08033.1"/>
    <property type="molecule type" value="Genomic_DNA"/>
</dbReference>
<evidence type="ECO:0000256" key="2">
    <source>
        <dbReference type="ARBA" id="ARBA00023125"/>
    </source>
</evidence>
<accession>A0A369IKZ7</accession>
<dbReference type="PANTHER" id="PTHR43280:SF2">
    <property type="entry name" value="HTH-TYPE TRANSCRIPTIONAL REGULATOR EXSA"/>
    <property type="match status" value="1"/>
</dbReference>
<reference evidence="5 6" key="1">
    <citation type="submission" date="2018-07" db="EMBL/GenBank/DDBJ databases">
        <title>Genome analysis of Runella aurantiaca.</title>
        <authorList>
            <person name="Yang X."/>
        </authorList>
    </citation>
    <scope>NUCLEOTIDE SEQUENCE [LARGE SCALE GENOMIC DNA]</scope>
    <source>
        <strain evidence="5 6">YX9</strain>
    </source>
</reference>
<dbReference type="Gene3D" id="1.10.10.60">
    <property type="entry name" value="Homeodomain-like"/>
    <property type="match status" value="1"/>
</dbReference>
<protein>
    <submittedName>
        <fullName evidence="5">AraC family transcriptional regulator</fullName>
    </submittedName>
</protein>
<gene>
    <name evidence="5" type="ORF">DVG78_03020</name>
</gene>
<evidence type="ECO:0000256" key="3">
    <source>
        <dbReference type="ARBA" id="ARBA00023163"/>
    </source>
</evidence>
<dbReference type="InterPro" id="IPR018060">
    <property type="entry name" value="HTH_AraC"/>
</dbReference>
<keyword evidence="6" id="KW-1185">Reference proteome</keyword>
<dbReference type="Proteomes" id="UP000253141">
    <property type="component" value="Unassembled WGS sequence"/>
</dbReference>
<keyword evidence="2" id="KW-0238">DNA-binding</keyword>
<dbReference type="AlphaFoldDB" id="A0A369IKZ7"/>
<dbReference type="RefSeq" id="WP_114459562.1">
    <property type="nucleotide sequence ID" value="NZ_QPIW01000001.1"/>
</dbReference>
<dbReference type="PANTHER" id="PTHR43280">
    <property type="entry name" value="ARAC-FAMILY TRANSCRIPTIONAL REGULATOR"/>
    <property type="match status" value="1"/>
</dbReference>
<evidence type="ECO:0000259" key="4">
    <source>
        <dbReference type="PROSITE" id="PS01124"/>
    </source>
</evidence>
<dbReference type="GO" id="GO:0003700">
    <property type="term" value="F:DNA-binding transcription factor activity"/>
    <property type="evidence" value="ECO:0007669"/>
    <property type="project" value="InterPro"/>
</dbReference>
<dbReference type="SMART" id="SM00342">
    <property type="entry name" value="HTH_ARAC"/>
    <property type="match status" value="1"/>
</dbReference>
<dbReference type="Pfam" id="PF12833">
    <property type="entry name" value="HTH_18"/>
    <property type="match status" value="1"/>
</dbReference>
<organism evidence="5 6">
    <name type="scientific">Runella aurantiaca</name>
    <dbReference type="NCBI Taxonomy" id="2282308"/>
    <lineage>
        <taxon>Bacteria</taxon>
        <taxon>Pseudomonadati</taxon>
        <taxon>Bacteroidota</taxon>
        <taxon>Cytophagia</taxon>
        <taxon>Cytophagales</taxon>
        <taxon>Spirosomataceae</taxon>
        <taxon>Runella</taxon>
    </lineage>
</organism>
<dbReference type="GO" id="GO:0043565">
    <property type="term" value="F:sequence-specific DNA binding"/>
    <property type="evidence" value="ECO:0007669"/>
    <property type="project" value="InterPro"/>
</dbReference>
<proteinExistence type="predicted"/>
<name>A0A369IKZ7_9BACT</name>
<sequence length="178" mass="20340">MIPKSHNQLYISPQISISLNVNDINIILPYLLSHQIAFTVTGPQTETVMDTLPNLHTEQLNNILIVTDLCVAEDAYRKYIVEGVEKIPPKLEAIAAEAGISIAQFNKLFKERFGKPFYQVYMEHKMEYAASLLREGQTASTVSHRIGYAHPIKFNKMFQKVYGITPYKYQNKYQKAQA</sequence>
<feature type="domain" description="HTH araC/xylS-type" evidence="4">
    <location>
        <begin position="74"/>
        <end position="172"/>
    </location>
</feature>
<dbReference type="PROSITE" id="PS01124">
    <property type="entry name" value="HTH_ARAC_FAMILY_2"/>
    <property type="match status" value="1"/>
</dbReference>
<dbReference type="OrthoDB" id="2985627at2"/>
<evidence type="ECO:0000313" key="6">
    <source>
        <dbReference type="Proteomes" id="UP000253141"/>
    </source>
</evidence>
<comment type="caution">
    <text evidence="5">The sequence shown here is derived from an EMBL/GenBank/DDBJ whole genome shotgun (WGS) entry which is preliminary data.</text>
</comment>
<evidence type="ECO:0000313" key="5">
    <source>
        <dbReference type="EMBL" id="RDB08033.1"/>
    </source>
</evidence>
<keyword evidence="3" id="KW-0804">Transcription</keyword>
<dbReference type="SUPFAM" id="SSF46689">
    <property type="entry name" value="Homeodomain-like"/>
    <property type="match status" value="1"/>
</dbReference>
<dbReference type="InterPro" id="IPR009057">
    <property type="entry name" value="Homeodomain-like_sf"/>
</dbReference>
<evidence type="ECO:0000256" key="1">
    <source>
        <dbReference type="ARBA" id="ARBA00023015"/>
    </source>
</evidence>